<keyword evidence="1" id="KW-0812">Transmembrane</keyword>
<dbReference type="AlphaFoldDB" id="A0A318MYW2"/>
<dbReference type="RefSeq" id="WP_110438759.1">
    <property type="nucleotide sequence ID" value="NZ_CP046393.1"/>
</dbReference>
<feature type="transmembrane region" description="Helical" evidence="1">
    <location>
        <begin position="41"/>
        <end position="64"/>
    </location>
</feature>
<reference evidence="2 3" key="1">
    <citation type="submission" date="2018-05" db="EMBL/GenBank/DDBJ databases">
        <title>Reference genomes for bee gut microbiota database.</title>
        <authorList>
            <person name="Ellegaard K.M."/>
        </authorList>
    </citation>
    <scope>NUCLEOTIDE SEQUENCE [LARGE SCALE GENOMIC DNA]</scope>
    <source>
        <strain evidence="2 3">ESL0284</strain>
    </source>
</reference>
<name>A0A318MYW2_9PROT</name>
<dbReference type="EMBL" id="QGLT01000002">
    <property type="protein sequence ID" value="PXZ00617.1"/>
    <property type="molecule type" value="Genomic_DNA"/>
</dbReference>
<evidence type="ECO:0000313" key="2">
    <source>
        <dbReference type="EMBL" id="PXZ00617.1"/>
    </source>
</evidence>
<evidence type="ECO:0000313" key="3">
    <source>
        <dbReference type="Proteomes" id="UP000247565"/>
    </source>
</evidence>
<dbReference type="Proteomes" id="UP000247565">
    <property type="component" value="Unassembled WGS sequence"/>
</dbReference>
<proteinExistence type="predicted"/>
<evidence type="ECO:0000256" key="1">
    <source>
        <dbReference type="SAM" id="Phobius"/>
    </source>
</evidence>
<keyword evidence="3" id="KW-1185">Reference proteome</keyword>
<feature type="transmembrane region" description="Helical" evidence="1">
    <location>
        <begin position="70"/>
        <end position="91"/>
    </location>
</feature>
<feature type="transmembrane region" description="Helical" evidence="1">
    <location>
        <begin position="103"/>
        <end position="124"/>
    </location>
</feature>
<sequence length="174" mass="19893">MFSNNKPPISDRILALDLWLLDRFFQPIADRLPEKWSALKIGMSLQLGSLVFSAGSLILLVLYFEMSVFSVLFNVMAWCLGVLFYLSIYRMQSIIRIGFLNPFRMMLAGIRIISIPFAIYSIYLGIVADQRFQETLLLNSISNTIFVFGIYLISCQPNPPPEKKCQTVFSLNTM</sequence>
<feature type="transmembrane region" description="Helical" evidence="1">
    <location>
        <begin position="136"/>
        <end position="154"/>
    </location>
</feature>
<gene>
    <name evidence="2" type="ORF">DK869_04225</name>
</gene>
<keyword evidence="1" id="KW-0472">Membrane</keyword>
<dbReference type="OrthoDB" id="7278229at2"/>
<organism evidence="2 3">
    <name type="scientific">Commensalibacter melissae</name>
    <dbReference type="NCBI Taxonomy" id="2070537"/>
    <lineage>
        <taxon>Bacteria</taxon>
        <taxon>Pseudomonadati</taxon>
        <taxon>Pseudomonadota</taxon>
        <taxon>Alphaproteobacteria</taxon>
        <taxon>Acetobacterales</taxon>
        <taxon>Acetobacteraceae</taxon>
    </lineage>
</organism>
<keyword evidence="1" id="KW-1133">Transmembrane helix</keyword>
<accession>A0A318MYW2</accession>
<comment type="caution">
    <text evidence="2">The sequence shown here is derived from an EMBL/GenBank/DDBJ whole genome shotgun (WGS) entry which is preliminary data.</text>
</comment>
<protein>
    <submittedName>
        <fullName evidence="2">Uncharacterized protein</fullName>
    </submittedName>
</protein>